<organism evidence="1 2">
    <name type="scientific">Lonepinella koalarum</name>
    <dbReference type="NCBI Taxonomy" id="53417"/>
    <lineage>
        <taxon>Bacteria</taxon>
        <taxon>Pseudomonadati</taxon>
        <taxon>Pseudomonadota</taxon>
        <taxon>Gammaproteobacteria</taxon>
        <taxon>Pasteurellales</taxon>
        <taxon>Pasteurellaceae</taxon>
        <taxon>Lonepinella</taxon>
    </lineage>
</organism>
<comment type="caution">
    <text evidence="1">The sequence shown here is derived from an EMBL/GenBank/DDBJ whole genome shotgun (WGS) entry which is preliminary data.</text>
</comment>
<accession>A0A4R1KXN1</accession>
<evidence type="ECO:0000313" key="2">
    <source>
        <dbReference type="Proteomes" id="UP000295496"/>
    </source>
</evidence>
<protein>
    <submittedName>
        <fullName evidence="1">Uncharacterized protein</fullName>
    </submittedName>
</protein>
<dbReference type="Proteomes" id="UP000295496">
    <property type="component" value="Unassembled WGS sequence"/>
</dbReference>
<dbReference type="EMBL" id="SMGJ01000003">
    <property type="protein sequence ID" value="TCK70104.1"/>
    <property type="molecule type" value="Genomic_DNA"/>
</dbReference>
<dbReference type="RefSeq" id="WP_132301749.1">
    <property type="nucleotide sequence ID" value="NZ_CP170642.1"/>
</dbReference>
<dbReference type="AlphaFoldDB" id="A0A4R1KXN1"/>
<sequence length="96" mass="11232">MKATDSPLWVRMCSPNQPNDELTELRFSLSHNEQIKQELENFLYAQWLYLNSKARMELDDAMRKEYQHAAHAIAELTGLIFRPDKPETTTKILPLV</sequence>
<gene>
    <name evidence="1" type="ORF">EV692_1330</name>
</gene>
<evidence type="ECO:0000313" key="1">
    <source>
        <dbReference type="EMBL" id="TCK70104.1"/>
    </source>
</evidence>
<keyword evidence="2" id="KW-1185">Reference proteome</keyword>
<proteinExistence type="predicted"/>
<reference evidence="1 2" key="1">
    <citation type="submission" date="2019-03" db="EMBL/GenBank/DDBJ databases">
        <title>Genomic Encyclopedia of Type Strains, Phase IV (KMG-IV): sequencing the most valuable type-strain genomes for metagenomic binning, comparative biology and taxonomic classification.</title>
        <authorList>
            <person name="Goeker M."/>
        </authorList>
    </citation>
    <scope>NUCLEOTIDE SEQUENCE [LARGE SCALE GENOMIC DNA]</scope>
    <source>
        <strain evidence="1 2">DSM 10053</strain>
    </source>
</reference>
<name>A0A4R1KXN1_9PAST</name>